<dbReference type="EMBL" id="DSTX01000005">
    <property type="protein sequence ID" value="HFK20397.1"/>
    <property type="molecule type" value="Genomic_DNA"/>
</dbReference>
<evidence type="ECO:0000313" key="1">
    <source>
        <dbReference type="EMBL" id="HFK20397.1"/>
    </source>
</evidence>
<protein>
    <submittedName>
        <fullName evidence="1">Uncharacterized protein</fullName>
    </submittedName>
</protein>
<accession>A0A7C3J497</accession>
<gene>
    <name evidence="1" type="ORF">ENS19_03860</name>
</gene>
<proteinExistence type="predicted"/>
<comment type="caution">
    <text evidence="1">The sequence shown here is derived from an EMBL/GenBank/DDBJ whole genome shotgun (WGS) entry which is preliminary data.</text>
</comment>
<name>A0A7C3J497_9CREN</name>
<reference evidence="1" key="1">
    <citation type="journal article" date="2020" name="mSystems">
        <title>Genome- and Community-Level Interaction Insights into Carbon Utilization and Element Cycling Functions of Hydrothermarchaeota in Hydrothermal Sediment.</title>
        <authorList>
            <person name="Zhou Z."/>
            <person name="Liu Y."/>
            <person name="Xu W."/>
            <person name="Pan J."/>
            <person name="Luo Z.H."/>
            <person name="Li M."/>
        </authorList>
    </citation>
    <scope>NUCLEOTIDE SEQUENCE [LARGE SCALE GENOMIC DNA]</scope>
    <source>
        <strain evidence="1">SpSt-468</strain>
    </source>
</reference>
<organism evidence="1">
    <name type="scientific">Candidatus Methanomethylicus mesodigestus</name>
    <dbReference type="NCBI Taxonomy" id="1867258"/>
    <lineage>
        <taxon>Archaea</taxon>
        <taxon>Thermoproteota</taxon>
        <taxon>Methanosuratincolia</taxon>
        <taxon>Candidatus Methanomethylicales</taxon>
        <taxon>Candidatus Methanomethylicaceae</taxon>
        <taxon>Candidatus Methanomethylicus</taxon>
    </lineage>
</organism>
<sequence>MKAANRAVVETCGETIDIYESFNAELKSLKGLVGKPGQRRSHGNLKRLGAALLLAPTPEPITDIIGLALIGAGEIGERFGPPLTICDLDQEKQDVLSDLQYYADLYRKRLLLGSQFLKG</sequence>
<dbReference type="AlphaFoldDB" id="A0A7C3J497"/>